<keyword evidence="3" id="KW-1185">Reference proteome</keyword>
<keyword evidence="1" id="KW-0472">Membrane</keyword>
<sequence>MPGMRLFGRRCSLATDDFFFIGLIESVIFLPWLAWIPVVYSYYLKQRESCDVGFIWSQLDVSLPGLCALFFSNWILGVLFVIFSVKGTISDVSHFSSH</sequence>
<dbReference type="EMBL" id="BMAO01032292">
    <property type="protein sequence ID" value="GFQ81208.1"/>
    <property type="molecule type" value="Genomic_DNA"/>
</dbReference>
<dbReference type="AlphaFoldDB" id="A0A8X6GF83"/>
<feature type="transmembrane region" description="Helical" evidence="1">
    <location>
        <begin position="20"/>
        <end position="43"/>
    </location>
</feature>
<gene>
    <name evidence="2" type="primary">X975_13731</name>
    <name evidence="2" type="ORF">TNCT_428171</name>
</gene>
<proteinExistence type="predicted"/>
<reference evidence="2" key="1">
    <citation type="submission" date="2020-07" db="EMBL/GenBank/DDBJ databases">
        <title>Multicomponent nature underlies the extraordinary mechanical properties of spider dragline silk.</title>
        <authorList>
            <person name="Kono N."/>
            <person name="Nakamura H."/>
            <person name="Mori M."/>
            <person name="Yoshida Y."/>
            <person name="Ohtoshi R."/>
            <person name="Malay A.D."/>
            <person name="Moran D.A.P."/>
            <person name="Tomita M."/>
            <person name="Numata K."/>
            <person name="Arakawa K."/>
        </authorList>
    </citation>
    <scope>NUCLEOTIDE SEQUENCE</scope>
</reference>
<keyword evidence="1" id="KW-0812">Transmembrane</keyword>
<organism evidence="2 3">
    <name type="scientific">Trichonephila clavata</name>
    <name type="common">Joro spider</name>
    <name type="synonym">Nephila clavata</name>
    <dbReference type="NCBI Taxonomy" id="2740835"/>
    <lineage>
        <taxon>Eukaryota</taxon>
        <taxon>Metazoa</taxon>
        <taxon>Ecdysozoa</taxon>
        <taxon>Arthropoda</taxon>
        <taxon>Chelicerata</taxon>
        <taxon>Arachnida</taxon>
        <taxon>Araneae</taxon>
        <taxon>Araneomorphae</taxon>
        <taxon>Entelegynae</taxon>
        <taxon>Araneoidea</taxon>
        <taxon>Nephilidae</taxon>
        <taxon>Trichonephila</taxon>
    </lineage>
</organism>
<feature type="transmembrane region" description="Helical" evidence="1">
    <location>
        <begin position="63"/>
        <end position="85"/>
    </location>
</feature>
<keyword evidence="1" id="KW-1133">Transmembrane helix</keyword>
<dbReference type="OrthoDB" id="438440at2759"/>
<evidence type="ECO:0000313" key="3">
    <source>
        <dbReference type="Proteomes" id="UP000887116"/>
    </source>
</evidence>
<evidence type="ECO:0000256" key="1">
    <source>
        <dbReference type="SAM" id="Phobius"/>
    </source>
</evidence>
<comment type="caution">
    <text evidence="2">The sequence shown here is derived from an EMBL/GenBank/DDBJ whole genome shotgun (WGS) entry which is preliminary data.</text>
</comment>
<dbReference type="Proteomes" id="UP000887116">
    <property type="component" value="Unassembled WGS sequence"/>
</dbReference>
<accession>A0A8X6GF83</accession>
<protein>
    <submittedName>
        <fullName evidence="2">Sn1-specific diacylglycerol lipase beta</fullName>
    </submittedName>
</protein>
<name>A0A8X6GF83_TRICU</name>
<evidence type="ECO:0000313" key="2">
    <source>
        <dbReference type="EMBL" id="GFQ81208.1"/>
    </source>
</evidence>